<dbReference type="EMBL" id="JBEPMJ010000006">
    <property type="protein sequence ID" value="MET3749924.1"/>
    <property type="molecule type" value="Genomic_DNA"/>
</dbReference>
<keyword evidence="1" id="KW-0812">Transmembrane</keyword>
<protein>
    <submittedName>
        <fullName evidence="2">Spore maturation protein A</fullName>
    </submittedName>
</protein>
<accession>A0ABV2M0G2</accession>
<feature type="transmembrane region" description="Helical" evidence="1">
    <location>
        <begin position="142"/>
        <end position="164"/>
    </location>
</feature>
<name>A0ABV2M0G2_9FIRM</name>
<proteinExistence type="predicted"/>
<feature type="transmembrane region" description="Helical" evidence="1">
    <location>
        <begin position="176"/>
        <end position="195"/>
    </location>
</feature>
<feature type="transmembrane region" description="Helical" evidence="1">
    <location>
        <begin position="35"/>
        <end position="53"/>
    </location>
</feature>
<dbReference type="Proteomes" id="UP001549106">
    <property type="component" value="Unassembled WGS sequence"/>
</dbReference>
<evidence type="ECO:0000313" key="3">
    <source>
        <dbReference type="Proteomes" id="UP001549106"/>
    </source>
</evidence>
<sequence length="203" mass="21613">MTYLWGGMILIGVLYGAFAGNLQAVTEAVVSSSGEAVSLCITMAGITAMWTGIMKIAENAGLVSQLAGRMRPVLKFLFPGLEPDSPACHYISLNFLSNLFGISWASTSAGLKAMEELDRLNKEECRRYGKTGRRSPRTASSAMCTFMIINVSSLQLIPLNMIAYRTKYGSADPAAIVGPAILATAVSTAVAVVFCKIMDGKRG</sequence>
<comment type="caution">
    <text evidence="2">The sequence shown here is derived from an EMBL/GenBank/DDBJ whole genome shotgun (WGS) entry which is preliminary data.</text>
</comment>
<dbReference type="RefSeq" id="WP_147599346.1">
    <property type="nucleotide sequence ID" value="NZ_BAABXP010000001.1"/>
</dbReference>
<gene>
    <name evidence="2" type="ORF">ABID24_001159</name>
</gene>
<evidence type="ECO:0000313" key="2">
    <source>
        <dbReference type="EMBL" id="MET3749924.1"/>
    </source>
</evidence>
<organism evidence="2 3">
    <name type="scientific">Blautia caecimuris</name>
    <dbReference type="NCBI Taxonomy" id="1796615"/>
    <lineage>
        <taxon>Bacteria</taxon>
        <taxon>Bacillati</taxon>
        <taxon>Bacillota</taxon>
        <taxon>Clostridia</taxon>
        <taxon>Lachnospirales</taxon>
        <taxon>Lachnospiraceae</taxon>
        <taxon>Blautia</taxon>
    </lineage>
</organism>
<keyword evidence="3" id="KW-1185">Reference proteome</keyword>
<reference evidence="2 3" key="1">
    <citation type="submission" date="2024-06" db="EMBL/GenBank/DDBJ databases">
        <title>Genomic Encyclopedia of Type Strains, Phase IV (KMG-IV): sequencing the most valuable type-strain genomes for metagenomic binning, comparative biology and taxonomic classification.</title>
        <authorList>
            <person name="Goeker M."/>
        </authorList>
    </citation>
    <scope>NUCLEOTIDE SEQUENCE [LARGE SCALE GENOMIC DNA]</scope>
    <source>
        <strain evidence="2 3">DSM 29492</strain>
    </source>
</reference>
<keyword evidence="1" id="KW-1133">Transmembrane helix</keyword>
<keyword evidence="1" id="KW-0472">Membrane</keyword>
<evidence type="ECO:0000256" key="1">
    <source>
        <dbReference type="SAM" id="Phobius"/>
    </source>
</evidence>